<sequence>NAVIYSQTFTSGSSAVSQCVAWNAFRALLVTRSYSSLTISGSNNYVGITLTNPTIVSAIAHALRTNTTYGPISSNGFAWMVGSCGVGYGLTTTGKVCDCNDGYTVRPCVGNSNWGAINGNACNAGTQTMTITFI</sequence>
<dbReference type="Proteomes" id="UP000663866">
    <property type="component" value="Unassembled WGS sequence"/>
</dbReference>
<feature type="non-terminal residue" evidence="1">
    <location>
        <position position="1"/>
    </location>
</feature>
<evidence type="ECO:0000313" key="1">
    <source>
        <dbReference type="EMBL" id="CAF1450114.1"/>
    </source>
</evidence>
<dbReference type="Proteomes" id="UP000663855">
    <property type="component" value="Unassembled WGS sequence"/>
</dbReference>
<gene>
    <name evidence="2" type="ORF">BYL167_LOCUS24810</name>
    <name evidence="1" type="ORF">CJN711_LOCUS24524</name>
    <name evidence="3" type="ORF">OVN521_LOCUS38165</name>
</gene>
<protein>
    <submittedName>
        <fullName evidence="1">Uncharacterized protein</fullName>
    </submittedName>
</protein>
<dbReference type="Proteomes" id="UP000681967">
    <property type="component" value="Unassembled WGS sequence"/>
</dbReference>
<evidence type="ECO:0000313" key="3">
    <source>
        <dbReference type="EMBL" id="CAF4456214.1"/>
    </source>
</evidence>
<organism evidence="1 4">
    <name type="scientific">Rotaria magnacalcarata</name>
    <dbReference type="NCBI Taxonomy" id="392030"/>
    <lineage>
        <taxon>Eukaryota</taxon>
        <taxon>Metazoa</taxon>
        <taxon>Spiralia</taxon>
        <taxon>Gnathifera</taxon>
        <taxon>Rotifera</taxon>
        <taxon>Eurotatoria</taxon>
        <taxon>Bdelloidea</taxon>
        <taxon>Philodinida</taxon>
        <taxon>Philodinidae</taxon>
        <taxon>Rotaria</taxon>
    </lineage>
</organism>
<comment type="caution">
    <text evidence="1">The sequence shown here is derived from an EMBL/GenBank/DDBJ whole genome shotgun (WGS) entry which is preliminary data.</text>
</comment>
<dbReference type="EMBL" id="CAJOBG010046993">
    <property type="protein sequence ID" value="CAF4456214.1"/>
    <property type="molecule type" value="Genomic_DNA"/>
</dbReference>
<proteinExistence type="predicted"/>
<dbReference type="AlphaFoldDB" id="A0A815PK54"/>
<accession>A0A815PK54</accession>
<evidence type="ECO:0000313" key="5">
    <source>
        <dbReference type="Proteomes" id="UP000663866"/>
    </source>
</evidence>
<evidence type="ECO:0000313" key="4">
    <source>
        <dbReference type="Proteomes" id="UP000663855"/>
    </source>
</evidence>
<dbReference type="EMBL" id="CAJNOV010011504">
    <property type="protein sequence ID" value="CAF1450114.1"/>
    <property type="molecule type" value="Genomic_DNA"/>
</dbReference>
<reference evidence="1" key="1">
    <citation type="submission" date="2021-02" db="EMBL/GenBank/DDBJ databases">
        <authorList>
            <person name="Nowell W R."/>
        </authorList>
    </citation>
    <scope>NUCLEOTIDE SEQUENCE</scope>
</reference>
<dbReference type="EMBL" id="CAJOBH010022837">
    <property type="protein sequence ID" value="CAF4231803.1"/>
    <property type="molecule type" value="Genomic_DNA"/>
</dbReference>
<evidence type="ECO:0000313" key="2">
    <source>
        <dbReference type="EMBL" id="CAF4231803.1"/>
    </source>
</evidence>
<name>A0A815PK54_9BILA</name>
<keyword evidence="5" id="KW-1185">Reference proteome</keyword>